<dbReference type="InterPro" id="IPR050088">
    <property type="entry name" value="IspD/TarI_cytidylyltransf_bact"/>
</dbReference>
<sequence>MKYELILLAAGQGKRMELGRNKMWLELSGHVLFLHTIRTFLEDDACCRIVVVAQEDELAYVQAMIDELHVEKEILIVMGGSERQYSVAKGLAECGQMADVVLVHDGARPFVDQAMIDRLLDDVAVHGATICGMPVKDTMKRVRNGMVEETIDRSVLWQVQTPQAFRTEILKRAHEIAHEADFLGTDEASLVERLGVTVHMVEGSYNNMKVTTPEDVAFAEAILQEKWRDRI</sequence>
<feature type="site" description="Transition state stabilizer" evidence="8">
    <location>
        <position position="15"/>
    </location>
</feature>
<protein>
    <recommendedName>
        <fullName evidence="8">2-C-methyl-D-erythritol 4-phosphate cytidylyltransferase</fullName>
        <ecNumber evidence="8">2.7.7.60</ecNumber>
    </recommendedName>
    <alternativeName>
        <fullName evidence="8">4-diphosphocytidyl-2C-methyl-D-erythritol synthase</fullName>
    </alternativeName>
    <alternativeName>
        <fullName evidence="8">MEP cytidylyltransferase</fullName>
        <shortName evidence="8">MCT</shortName>
    </alternativeName>
</protein>
<dbReference type="EC" id="2.7.7.60" evidence="8"/>
<dbReference type="InterPro" id="IPR018294">
    <property type="entry name" value="ISPD_synthase_CS"/>
</dbReference>
<reference evidence="10" key="1">
    <citation type="submission" date="2015-03" db="EMBL/GenBank/DDBJ databases">
        <authorList>
            <person name="Ferrari E."/>
            <person name="Walter M.C."/>
            <person name="Huptas C."/>
            <person name="Scherer S."/>
            <person name="Mueller-Herbst S."/>
        </authorList>
    </citation>
    <scope>NUCLEOTIDE SEQUENCE [LARGE SCALE GENOMIC DNA]</scope>
    <source>
        <strain evidence="10">LWP01</strain>
    </source>
</reference>
<accession>A0A1S7FR91</accession>
<evidence type="ECO:0000256" key="3">
    <source>
        <dbReference type="ARBA" id="ARBA00004787"/>
    </source>
</evidence>
<dbReference type="AlphaFoldDB" id="A0A1S7FR91"/>
<dbReference type="GO" id="GO:0019288">
    <property type="term" value="P:isopentenyl diphosphate biosynthetic process, methylerythritol 4-phosphate pathway"/>
    <property type="evidence" value="ECO:0007669"/>
    <property type="project" value="UniProtKB-UniRule"/>
</dbReference>
<dbReference type="SUPFAM" id="SSF53448">
    <property type="entry name" value="Nucleotide-diphospho-sugar transferases"/>
    <property type="match status" value="1"/>
</dbReference>
<dbReference type="Pfam" id="PF01128">
    <property type="entry name" value="IspD"/>
    <property type="match status" value="1"/>
</dbReference>
<dbReference type="InterPro" id="IPR001228">
    <property type="entry name" value="IspD"/>
</dbReference>
<comment type="function">
    <text evidence="2 8">Catalyzes the formation of 4-diphosphocytidyl-2-C-methyl-D-erythritol from CTP and 2-C-methyl-D-erythritol 4-phosphate (MEP).</text>
</comment>
<feature type="site" description="Transition state stabilizer" evidence="8">
    <location>
        <position position="22"/>
    </location>
</feature>
<dbReference type="NCBIfam" id="TIGR00453">
    <property type="entry name" value="ispD"/>
    <property type="match status" value="1"/>
</dbReference>
<keyword evidence="10" id="KW-1185">Reference proteome</keyword>
<dbReference type="GO" id="GO:0050518">
    <property type="term" value="F:2-C-methyl-D-erythritol 4-phosphate cytidylyltransferase activity"/>
    <property type="evidence" value="ECO:0007669"/>
    <property type="project" value="UniProtKB-UniRule"/>
</dbReference>
<evidence type="ECO:0000256" key="6">
    <source>
        <dbReference type="ARBA" id="ARBA00022695"/>
    </source>
</evidence>
<comment type="similarity">
    <text evidence="4 8">Belongs to the IspD/TarI cytidylyltransferase family. IspD subfamily.</text>
</comment>
<organism evidence="9 10">
    <name type="scientific">Listeria weihenstephanensis</name>
    <dbReference type="NCBI Taxonomy" id="1006155"/>
    <lineage>
        <taxon>Bacteria</taxon>
        <taxon>Bacillati</taxon>
        <taxon>Bacillota</taxon>
        <taxon>Bacilli</taxon>
        <taxon>Bacillales</taxon>
        <taxon>Listeriaceae</taxon>
        <taxon>Listeria</taxon>
    </lineage>
</organism>
<feature type="site" description="Positions MEP for the nucleophilic attack" evidence="8">
    <location>
        <position position="209"/>
    </location>
</feature>
<evidence type="ECO:0000256" key="2">
    <source>
        <dbReference type="ARBA" id="ARBA00002459"/>
    </source>
</evidence>
<feature type="site" description="Positions MEP for the nucleophilic attack" evidence="8">
    <location>
        <position position="153"/>
    </location>
</feature>
<dbReference type="InterPro" id="IPR034683">
    <property type="entry name" value="IspD/TarI"/>
</dbReference>
<evidence type="ECO:0000256" key="5">
    <source>
        <dbReference type="ARBA" id="ARBA00022679"/>
    </source>
</evidence>
<evidence type="ECO:0000256" key="8">
    <source>
        <dbReference type="HAMAP-Rule" id="MF_00108"/>
    </source>
</evidence>
<dbReference type="RefSeq" id="WP_036060198.1">
    <property type="nucleotide sequence ID" value="NZ_CP011102.1"/>
</dbReference>
<comment type="catalytic activity">
    <reaction evidence="1 8">
        <text>2-C-methyl-D-erythritol 4-phosphate + CTP + H(+) = 4-CDP-2-C-methyl-D-erythritol + diphosphate</text>
        <dbReference type="Rhea" id="RHEA:13429"/>
        <dbReference type="ChEBI" id="CHEBI:15378"/>
        <dbReference type="ChEBI" id="CHEBI:33019"/>
        <dbReference type="ChEBI" id="CHEBI:37563"/>
        <dbReference type="ChEBI" id="CHEBI:57823"/>
        <dbReference type="ChEBI" id="CHEBI:58262"/>
        <dbReference type="EC" id="2.7.7.60"/>
    </reaction>
</comment>
<dbReference type="EMBL" id="CP011102">
    <property type="protein sequence ID" value="AQY49855.1"/>
    <property type="molecule type" value="Genomic_DNA"/>
</dbReference>
<proteinExistence type="inferred from homology"/>
<keyword evidence="7 8" id="KW-0414">Isoprene biosynthesis</keyword>
<dbReference type="PANTHER" id="PTHR32125">
    <property type="entry name" value="2-C-METHYL-D-ERYTHRITOL 4-PHOSPHATE CYTIDYLYLTRANSFERASE, CHLOROPLASTIC"/>
    <property type="match status" value="1"/>
</dbReference>
<dbReference type="PANTHER" id="PTHR32125:SF4">
    <property type="entry name" value="2-C-METHYL-D-ERYTHRITOL 4-PHOSPHATE CYTIDYLYLTRANSFERASE, CHLOROPLASTIC"/>
    <property type="match status" value="1"/>
</dbReference>
<dbReference type="CDD" id="cd02516">
    <property type="entry name" value="CDP-ME_synthetase"/>
    <property type="match status" value="1"/>
</dbReference>
<dbReference type="FunFam" id="3.90.550.10:FF:000003">
    <property type="entry name" value="2-C-methyl-D-erythritol 4-phosphate cytidylyltransferase"/>
    <property type="match status" value="1"/>
</dbReference>
<dbReference type="UniPathway" id="UPA00056">
    <property type="reaction ID" value="UER00093"/>
</dbReference>
<name>A0A1S7FR91_9LIST</name>
<dbReference type="PROSITE" id="PS01295">
    <property type="entry name" value="ISPD"/>
    <property type="match status" value="1"/>
</dbReference>
<keyword evidence="6 8" id="KW-0548">Nucleotidyltransferase</keyword>
<dbReference type="Gene3D" id="3.90.550.10">
    <property type="entry name" value="Spore Coat Polysaccharide Biosynthesis Protein SpsA, Chain A"/>
    <property type="match status" value="1"/>
</dbReference>
<dbReference type="HAMAP" id="MF_00108">
    <property type="entry name" value="IspD"/>
    <property type="match status" value="1"/>
</dbReference>
<dbReference type="Proteomes" id="UP000223060">
    <property type="component" value="Chromosome"/>
</dbReference>
<evidence type="ECO:0000256" key="1">
    <source>
        <dbReference type="ARBA" id="ARBA00001282"/>
    </source>
</evidence>
<evidence type="ECO:0000313" key="10">
    <source>
        <dbReference type="Proteomes" id="UP000223060"/>
    </source>
</evidence>
<dbReference type="KEGG" id="lwi:UE46_01540"/>
<gene>
    <name evidence="8" type="primary">ispD</name>
    <name evidence="9" type="ORF">UE46_01540</name>
</gene>
<evidence type="ECO:0000313" key="9">
    <source>
        <dbReference type="EMBL" id="AQY49855.1"/>
    </source>
</evidence>
<evidence type="ECO:0000256" key="7">
    <source>
        <dbReference type="ARBA" id="ARBA00023229"/>
    </source>
</evidence>
<comment type="pathway">
    <text evidence="3 8">Isoprenoid biosynthesis; isopentenyl diphosphate biosynthesis via DXP pathway; isopentenyl diphosphate from 1-deoxy-D-xylulose 5-phosphate: step 2/6.</text>
</comment>
<dbReference type="InterPro" id="IPR029044">
    <property type="entry name" value="Nucleotide-diphossugar_trans"/>
</dbReference>
<keyword evidence="5 8" id="KW-0808">Transferase</keyword>
<evidence type="ECO:0000256" key="4">
    <source>
        <dbReference type="ARBA" id="ARBA00009789"/>
    </source>
</evidence>